<name>F3CGF5_PSESG</name>
<feature type="non-terminal residue" evidence="1">
    <location>
        <position position="1"/>
    </location>
</feature>
<evidence type="ECO:0000313" key="2">
    <source>
        <dbReference type="Proteomes" id="UP000005466"/>
    </source>
</evidence>
<dbReference type="BioCyc" id="PSYR875330:G11XH-6839-MONOMER"/>
<gene>
    <name evidence="1" type="ORF">Pgy4_35878</name>
</gene>
<dbReference type="EMBL" id="ADWY01002619">
    <property type="protein sequence ID" value="EGH18347.1"/>
    <property type="molecule type" value="Genomic_DNA"/>
</dbReference>
<organism evidence="1 2">
    <name type="scientific">Pseudomonas savastanoi pv. glycinea str. race 4</name>
    <dbReference type="NCBI Taxonomy" id="875330"/>
    <lineage>
        <taxon>Bacteria</taxon>
        <taxon>Pseudomonadati</taxon>
        <taxon>Pseudomonadota</taxon>
        <taxon>Gammaproteobacteria</taxon>
        <taxon>Pseudomonadales</taxon>
        <taxon>Pseudomonadaceae</taxon>
        <taxon>Pseudomonas</taxon>
    </lineage>
</organism>
<dbReference type="Proteomes" id="UP000005466">
    <property type="component" value="Unassembled WGS sequence"/>
</dbReference>
<dbReference type="AlphaFoldDB" id="F3CGF5"/>
<comment type="caution">
    <text evidence="1">The sequence shown here is derived from an EMBL/GenBank/DDBJ whole genome shotgun (WGS) entry which is preliminary data.</text>
</comment>
<sequence length="30" mass="3237">PEAGVSTNFTIWAVSEGINLPMARTIRSAF</sequence>
<reference evidence="1 2" key="1">
    <citation type="journal article" date="2011" name="PLoS Pathog.">
        <title>Dynamic evolution of pathogenicity revealed by sequencing and comparative genomics of 19 Pseudomonas syringae isolates.</title>
        <authorList>
            <person name="Baltrus D.A."/>
            <person name="Nishimura M.T."/>
            <person name="Romanchuk A."/>
            <person name="Chang J.H."/>
            <person name="Mukhtar M.S."/>
            <person name="Cherkis K."/>
            <person name="Roach J."/>
            <person name="Grant S.R."/>
            <person name="Jones C.D."/>
            <person name="Dangl J.L."/>
        </authorList>
    </citation>
    <scope>NUCLEOTIDE SEQUENCE [LARGE SCALE GENOMIC DNA]</scope>
    <source>
        <strain evidence="2">race 4</strain>
    </source>
</reference>
<evidence type="ECO:0000313" key="1">
    <source>
        <dbReference type="EMBL" id="EGH18347.1"/>
    </source>
</evidence>
<protein>
    <submittedName>
        <fullName evidence="1">Uncharacterized protein</fullName>
    </submittedName>
</protein>
<accession>F3CGF5</accession>
<dbReference type="HOGENOM" id="CLU_3407625_0_0_6"/>
<proteinExistence type="predicted"/>